<gene>
    <name evidence="3" type="ORF">FCH28_17265</name>
</gene>
<dbReference type="SUPFAM" id="SSF50370">
    <property type="entry name" value="Ricin B-like lectins"/>
    <property type="match status" value="1"/>
</dbReference>
<dbReference type="InterPro" id="IPR000772">
    <property type="entry name" value="Ricin_B_lectin"/>
</dbReference>
<dbReference type="AlphaFoldDB" id="A0A4U0NFU0"/>
<evidence type="ECO:0000259" key="2">
    <source>
        <dbReference type="SMART" id="SM00458"/>
    </source>
</evidence>
<dbReference type="OrthoDB" id="4245618at2"/>
<accession>A0A4U0NFU0</accession>
<comment type="caution">
    <text evidence="3">The sequence shown here is derived from an EMBL/GenBank/DDBJ whole genome shotgun (WGS) entry which is preliminary data.</text>
</comment>
<reference evidence="3 4" key="1">
    <citation type="submission" date="2019-04" db="EMBL/GenBank/DDBJ databases">
        <title>Streptomyces piniterrae sp. nov., a heliquinomycin-producing actinomycete isolated from rhizosphere soil of Pinus yunnanensis.</title>
        <authorList>
            <person name="Zhuang X."/>
            <person name="Zhao J."/>
        </authorList>
    </citation>
    <scope>NUCLEOTIDE SEQUENCE [LARGE SCALE GENOMIC DNA]</scope>
    <source>
        <strain evidence="4">jys28</strain>
    </source>
</reference>
<dbReference type="InterPro" id="IPR035992">
    <property type="entry name" value="Ricin_B-like_lectins"/>
</dbReference>
<name>A0A4U0NFU0_9ACTN</name>
<evidence type="ECO:0000313" key="4">
    <source>
        <dbReference type="Proteomes" id="UP000308697"/>
    </source>
</evidence>
<dbReference type="Proteomes" id="UP000308697">
    <property type="component" value="Unassembled WGS sequence"/>
</dbReference>
<feature type="region of interest" description="Disordered" evidence="1">
    <location>
        <begin position="1"/>
        <end position="22"/>
    </location>
</feature>
<sequence>MGQAPPAVAPSTPRKATRRVTEKEEAENVAIFKRAAVALSAATLLGGGLLASGTPATAADAAPSADVWYTFQNFDTDRNLDATGNNSVLSWTADRSGTQDFYLRTGRLAGYQIASKFYPGKCATAKGIGKEVKLENCNSDVQAQYWNFTISEDGSAFRSRKFPRGCIEDNGNRSAVSLRTCTGADSQTWMTLTK</sequence>
<dbReference type="EMBL" id="SUMB01000005">
    <property type="protein sequence ID" value="TJZ52920.1"/>
    <property type="molecule type" value="Genomic_DNA"/>
</dbReference>
<evidence type="ECO:0000313" key="3">
    <source>
        <dbReference type="EMBL" id="TJZ52920.1"/>
    </source>
</evidence>
<organism evidence="3 4">
    <name type="scientific">Streptomyces piniterrae</name>
    <dbReference type="NCBI Taxonomy" id="2571125"/>
    <lineage>
        <taxon>Bacteria</taxon>
        <taxon>Bacillati</taxon>
        <taxon>Actinomycetota</taxon>
        <taxon>Actinomycetes</taxon>
        <taxon>Kitasatosporales</taxon>
        <taxon>Streptomycetaceae</taxon>
        <taxon>Streptomyces</taxon>
    </lineage>
</organism>
<feature type="domain" description="Ricin B lectin" evidence="2">
    <location>
        <begin position="68"/>
        <end position="192"/>
    </location>
</feature>
<dbReference type="CDD" id="cd00161">
    <property type="entry name" value="beta-trefoil_Ricin-like"/>
    <property type="match status" value="1"/>
</dbReference>
<protein>
    <recommendedName>
        <fullName evidence="2">Ricin B lectin domain-containing protein</fullName>
    </recommendedName>
</protein>
<dbReference type="SMART" id="SM00458">
    <property type="entry name" value="RICIN"/>
    <property type="match status" value="1"/>
</dbReference>
<evidence type="ECO:0000256" key="1">
    <source>
        <dbReference type="SAM" id="MobiDB-lite"/>
    </source>
</evidence>
<dbReference type="Gene3D" id="2.80.10.50">
    <property type="match status" value="1"/>
</dbReference>
<keyword evidence="4" id="KW-1185">Reference proteome</keyword>
<dbReference type="Pfam" id="PF00652">
    <property type="entry name" value="Ricin_B_lectin"/>
    <property type="match status" value="1"/>
</dbReference>
<dbReference type="PROSITE" id="PS50231">
    <property type="entry name" value="RICIN_B_LECTIN"/>
    <property type="match status" value="1"/>
</dbReference>
<proteinExistence type="predicted"/>